<feature type="region of interest" description="Disordered" evidence="1">
    <location>
        <begin position="1"/>
        <end position="101"/>
    </location>
</feature>
<accession>A0A7S0KYD8</accession>
<feature type="region of interest" description="Disordered" evidence="1">
    <location>
        <begin position="189"/>
        <end position="238"/>
    </location>
</feature>
<feature type="compositionally biased region" description="Polar residues" evidence="1">
    <location>
        <begin position="32"/>
        <end position="45"/>
    </location>
</feature>
<feature type="compositionally biased region" description="Basic and acidic residues" evidence="1">
    <location>
        <begin position="204"/>
        <end position="221"/>
    </location>
</feature>
<sequence>MMSNGDSAKKLTKESNFIAVEKKRDDEVATSKVKQQDQAPTTSLDDNQKNKNKESDRSNALQTNEQDSTKTNQQQEVLPPSVPSIGDNCTESSFASKNFEDMRPVPMRQTILDATRIAAFAKFSSVRNQGNAAVNSERSRMLANLLAAADNAANESDADDDDDWGAFWASSDRKRSESKPIRSFAALTKPSTDLTRKHSTGINHIRDSLRNELSRKKTSRDDDQEELGQTRKRQKCNNNASEVGDLIVRLSSSNLLNMAQSGGAKVSGGMNVPFGASRPTESSVSLDDWETGRKRHFGRRSRSGLLSEVVKGVTM</sequence>
<feature type="compositionally biased region" description="Polar residues" evidence="1">
    <location>
        <begin position="58"/>
        <end position="76"/>
    </location>
</feature>
<organism evidence="2">
    <name type="scientific">Asterionellopsis glacialis</name>
    <dbReference type="NCBI Taxonomy" id="33640"/>
    <lineage>
        <taxon>Eukaryota</taxon>
        <taxon>Sar</taxon>
        <taxon>Stramenopiles</taxon>
        <taxon>Ochrophyta</taxon>
        <taxon>Bacillariophyta</taxon>
        <taxon>Fragilariophyceae</taxon>
        <taxon>Fragilariophycidae</taxon>
        <taxon>Fragilariales</taxon>
        <taxon>Fragilariaceae</taxon>
        <taxon>Asterionellopsis</taxon>
    </lineage>
</organism>
<evidence type="ECO:0000313" key="2">
    <source>
        <dbReference type="EMBL" id="CAD8595365.1"/>
    </source>
</evidence>
<reference evidence="2" key="1">
    <citation type="submission" date="2021-01" db="EMBL/GenBank/DDBJ databases">
        <authorList>
            <person name="Corre E."/>
            <person name="Pelletier E."/>
            <person name="Niang G."/>
            <person name="Scheremetjew M."/>
            <person name="Finn R."/>
            <person name="Kale V."/>
            <person name="Holt S."/>
            <person name="Cochrane G."/>
            <person name="Meng A."/>
            <person name="Brown T."/>
            <person name="Cohen L."/>
        </authorList>
    </citation>
    <scope>NUCLEOTIDE SEQUENCE</scope>
</reference>
<protein>
    <submittedName>
        <fullName evidence="2">Uncharacterized protein</fullName>
    </submittedName>
</protein>
<name>A0A7S0KYD8_9STRA</name>
<gene>
    <name evidence="2" type="ORF">AGLA0713_LOCUS193</name>
</gene>
<dbReference type="AlphaFoldDB" id="A0A7S0KYD8"/>
<feature type="compositionally biased region" description="Basic and acidic residues" evidence="1">
    <location>
        <begin position="20"/>
        <end position="29"/>
    </location>
</feature>
<feature type="compositionally biased region" description="Basic and acidic residues" evidence="1">
    <location>
        <begin position="46"/>
        <end position="57"/>
    </location>
</feature>
<proteinExistence type="predicted"/>
<feature type="compositionally biased region" description="Polar residues" evidence="1">
    <location>
        <begin position="87"/>
        <end position="96"/>
    </location>
</feature>
<evidence type="ECO:0000256" key="1">
    <source>
        <dbReference type="SAM" id="MobiDB-lite"/>
    </source>
</evidence>
<dbReference type="EMBL" id="HBEX01000306">
    <property type="protein sequence ID" value="CAD8595365.1"/>
    <property type="molecule type" value="Transcribed_RNA"/>
</dbReference>